<dbReference type="PANTHER" id="PTHR43316">
    <property type="entry name" value="HYDROLASE, HALOACID DELAHOGENASE-RELATED"/>
    <property type="match status" value="1"/>
</dbReference>
<accession>A0A8I1GCE7</accession>
<dbReference type="NCBIfam" id="TIGR01493">
    <property type="entry name" value="HAD-SF-IA-v2"/>
    <property type="match status" value="1"/>
</dbReference>
<dbReference type="InterPro" id="IPR023198">
    <property type="entry name" value="PGP-like_dom2"/>
</dbReference>
<dbReference type="EMBL" id="JAEMOS010000032">
    <property type="protein sequence ID" value="MBJ7267359.1"/>
    <property type="molecule type" value="Genomic_DNA"/>
</dbReference>
<dbReference type="InterPro" id="IPR006439">
    <property type="entry name" value="HAD-SF_hydro_IA"/>
</dbReference>
<organism evidence="5 6">
    <name type="scientific">Idiomarina abyssalis</name>
    <dbReference type="NCBI Taxonomy" id="86102"/>
    <lineage>
        <taxon>Bacteria</taxon>
        <taxon>Pseudomonadati</taxon>
        <taxon>Pseudomonadota</taxon>
        <taxon>Gammaproteobacteria</taxon>
        <taxon>Alteromonadales</taxon>
        <taxon>Idiomarinaceae</taxon>
        <taxon>Idiomarina</taxon>
    </lineage>
</organism>
<dbReference type="AlphaFoldDB" id="A0A8I1GCE7"/>
<comment type="similarity">
    <text evidence="1 3">Belongs to the HAD-like hydrolase superfamily. S-2-haloalkanoic acid dehalogenase family.</text>
</comment>
<dbReference type="Gene3D" id="1.10.150.240">
    <property type="entry name" value="Putative phosphatase, domain 2"/>
    <property type="match status" value="1"/>
</dbReference>
<dbReference type="Gene3D" id="3.40.50.1000">
    <property type="entry name" value="HAD superfamily/HAD-like"/>
    <property type="match status" value="1"/>
</dbReference>
<evidence type="ECO:0000256" key="1">
    <source>
        <dbReference type="ARBA" id="ARBA00008106"/>
    </source>
</evidence>
<evidence type="ECO:0000256" key="2">
    <source>
        <dbReference type="ARBA" id="ARBA00022801"/>
    </source>
</evidence>
<evidence type="ECO:0000313" key="7">
    <source>
        <dbReference type="Proteomes" id="UP000655994"/>
    </source>
</evidence>
<keyword evidence="7" id="KW-1185">Reference proteome</keyword>
<dbReference type="InterPro" id="IPR051540">
    <property type="entry name" value="S-2-haloacid_dehalogenase"/>
</dbReference>
<dbReference type="InterPro" id="IPR023214">
    <property type="entry name" value="HAD_sf"/>
</dbReference>
<comment type="catalytic activity">
    <reaction evidence="3">
        <text>an (S)-2-haloacid + H2O = a (2R)-2-hydroxycarboxylate + a halide anion + H(+)</text>
        <dbReference type="Rhea" id="RHEA:11192"/>
        <dbReference type="ChEBI" id="CHEBI:15377"/>
        <dbReference type="ChEBI" id="CHEBI:15378"/>
        <dbReference type="ChEBI" id="CHEBI:16042"/>
        <dbReference type="ChEBI" id="CHEBI:58314"/>
        <dbReference type="ChEBI" id="CHEBI:137405"/>
        <dbReference type="EC" id="3.8.1.2"/>
    </reaction>
</comment>
<dbReference type="Proteomes" id="UP000655994">
    <property type="component" value="Unassembled WGS sequence"/>
</dbReference>
<dbReference type="InterPro" id="IPR036412">
    <property type="entry name" value="HAD-like_sf"/>
</dbReference>
<dbReference type="EC" id="3.8.1.2" evidence="3"/>
<protein>
    <recommendedName>
        <fullName evidence="3">(S)-2-haloacid dehalogenase</fullName>
        <ecNumber evidence="3">3.8.1.2</ecNumber>
    </recommendedName>
    <alternativeName>
        <fullName evidence="3">2-haloalkanoic acid dehalogenase</fullName>
    </alternativeName>
    <alternativeName>
        <fullName evidence="3">Halocarboxylic acid halidohydrolase</fullName>
    </alternativeName>
    <alternativeName>
        <fullName evidence="3">L-2-haloacid dehalogenase</fullName>
    </alternativeName>
</protein>
<dbReference type="Pfam" id="PF13419">
    <property type="entry name" value="HAD_2"/>
    <property type="match status" value="1"/>
</dbReference>
<dbReference type="InterPro" id="IPR006328">
    <property type="entry name" value="2-HAD"/>
</dbReference>
<dbReference type="PANTHER" id="PTHR43316:SF3">
    <property type="entry name" value="HALOACID DEHALOGENASE, TYPE II (AFU_ORTHOLOGUE AFUA_2G07750)-RELATED"/>
    <property type="match status" value="1"/>
</dbReference>
<dbReference type="RefSeq" id="WP_199494759.1">
    <property type="nucleotide sequence ID" value="NZ_JAEMOO010000009.1"/>
</dbReference>
<dbReference type="GO" id="GO:0018784">
    <property type="term" value="F:(S)-2-haloacid dehalogenase activity"/>
    <property type="evidence" value="ECO:0007669"/>
    <property type="project" value="UniProtKB-UniRule"/>
</dbReference>
<evidence type="ECO:0000313" key="4">
    <source>
        <dbReference type="EMBL" id="MBJ7267359.1"/>
    </source>
</evidence>
<dbReference type="NCBIfam" id="TIGR01428">
    <property type="entry name" value="HAD_type_II"/>
    <property type="match status" value="1"/>
</dbReference>
<dbReference type="CDD" id="cd02588">
    <property type="entry name" value="HAD_L2-DEX"/>
    <property type="match status" value="1"/>
</dbReference>
<evidence type="ECO:0000313" key="5">
    <source>
        <dbReference type="EMBL" id="MBJ7317144.1"/>
    </source>
</evidence>
<evidence type="ECO:0000313" key="6">
    <source>
        <dbReference type="Proteomes" id="UP000621390"/>
    </source>
</evidence>
<dbReference type="SUPFAM" id="SSF56784">
    <property type="entry name" value="HAD-like"/>
    <property type="match status" value="1"/>
</dbReference>
<comment type="caution">
    <text evidence="5">The sequence shown here is derived from an EMBL/GenBank/DDBJ whole genome shotgun (WGS) entry which is preliminary data.</text>
</comment>
<evidence type="ECO:0000256" key="3">
    <source>
        <dbReference type="RuleBase" id="RU368077"/>
    </source>
</evidence>
<dbReference type="SFLD" id="SFLDS00003">
    <property type="entry name" value="Haloacid_Dehalogenase"/>
    <property type="match status" value="1"/>
</dbReference>
<sequence length="223" mass="24933">MLTTLAFDVYGTLIDTQGVVSLLSSYLGDDKAQEFSSRWRDKQLEYSFRRGLMQQYEDFAVCTKDALLFTNNELGAGLTAPQQEELLEKYRSLPAFDDAKTALSKLSSAGIECFAFSNGSADAVTELLEGAELSRYFKDIISCKDIKSFKPNPQVYQHFLDKSSSKEQNTWLISSNSFDIIGASAAGWKTAWVKRSREAQFDPWGINPTITVSSLSQLIENIK</sequence>
<dbReference type="SFLD" id="SFLDG01129">
    <property type="entry name" value="C1.5:_HAD__Beta-PGM__Phosphata"/>
    <property type="match status" value="1"/>
</dbReference>
<comment type="function">
    <text evidence="3">Catalyzes the hydrolytic dehalogenation of small (S)-2-haloalkanoic acids to yield the corresponding (R)-2-hydroxyalkanoic acids.</text>
</comment>
<dbReference type="Proteomes" id="UP000621390">
    <property type="component" value="Unassembled WGS sequence"/>
</dbReference>
<reference evidence="5 7" key="1">
    <citation type="submission" date="2020-09" db="EMBL/GenBank/DDBJ databases">
        <title>Draft Genomes of Bacterial Isolates from North Pond Shallow Sediments.</title>
        <authorList>
            <person name="Kiel Reese B."/>
            <person name="Mullis M."/>
            <person name="Weisend R.E."/>
        </authorList>
    </citation>
    <scope>NUCLEOTIDE SEQUENCE</scope>
    <source>
        <strain evidence="5">KJE-2</strain>
        <strain evidence="4 7">KJE-3</strain>
    </source>
</reference>
<dbReference type="PRINTS" id="PR00413">
    <property type="entry name" value="HADHALOGNASE"/>
</dbReference>
<keyword evidence="2 3" id="KW-0378">Hydrolase</keyword>
<name>A0A8I1GCE7_9GAMM</name>
<gene>
    <name evidence="4" type="ORF">JHC10_10460</name>
    <name evidence="5" type="ORF">JHC11_14185</name>
</gene>
<proteinExistence type="inferred from homology"/>
<dbReference type="InterPro" id="IPR041492">
    <property type="entry name" value="HAD_2"/>
</dbReference>
<dbReference type="EMBL" id="JAEMOP010000009">
    <property type="protein sequence ID" value="MBJ7317144.1"/>
    <property type="molecule type" value="Genomic_DNA"/>
</dbReference>